<dbReference type="STRING" id="1936003.STSP2_02848"/>
<proteinExistence type="predicted"/>
<dbReference type="Pfam" id="PF04366">
    <property type="entry name" value="Ysc84"/>
    <property type="match status" value="1"/>
</dbReference>
<dbReference type="OrthoDB" id="5405772at2"/>
<reference evidence="4" key="1">
    <citation type="submission" date="2017-02" db="EMBL/GenBank/DDBJ databases">
        <title>Comparative genomics and description of representatives of a novel lineage of planctomycetes thriving in anoxic sediments.</title>
        <authorList>
            <person name="Spring S."/>
            <person name="Bunk B."/>
            <person name="Sproer C."/>
        </authorList>
    </citation>
    <scope>NUCLEOTIDE SEQUENCE [LARGE SCALE GENOMIC DNA]</scope>
    <source>
        <strain evidence="4">ST-NAGAB-D1</strain>
    </source>
</reference>
<organism evidence="3 4">
    <name type="scientific">Anaerohalosphaera lusitana</name>
    <dbReference type="NCBI Taxonomy" id="1936003"/>
    <lineage>
        <taxon>Bacteria</taxon>
        <taxon>Pseudomonadati</taxon>
        <taxon>Planctomycetota</taxon>
        <taxon>Phycisphaerae</taxon>
        <taxon>Sedimentisphaerales</taxon>
        <taxon>Anaerohalosphaeraceae</taxon>
        <taxon>Anaerohalosphaera</taxon>
    </lineage>
</organism>
<dbReference type="RefSeq" id="WP_146663323.1">
    <property type="nucleotide sequence ID" value="NZ_CP019791.1"/>
</dbReference>
<dbReference type="EMBL" id="CP019791">
    <property type="protein sequence ID" value="AQT69654.1"/>
    <property type="molecule type" value="Genomic_DNA"/>
</dbReference>
<keyword evidence="4" id="KW-1185">Reference proteome</keyword>
<protein>
    <recommendedName>
        <fullName evidence="2">Ysc84 actin-binding domain-containing protein</fullName>
    </recommendedName>
</protein>
<dbReference type="Proteomes" id="UP000189674">
    <property type="component" value="Chromosome"/>
</dbReference>
<feature type="chain" id="PRO_5012256701" description="Ysc84 actin-binding domain-containing protein" evidence="1">
    <location>
        <begin position="27"/>
        <end position="187"/>
    </location>
</feature>
<dbReference type="InterPro" id="IPR007461">
    <property type="entry name" value="Ysc84_actin-binding"/>
</dbReference>
<evidence type="ECO:0000259" key="2">
    <source>
        <dbReference type="Pfam" id="PF04366"/>
    </source>
</evidence>
<accession>A0A1U9NPI4</accession>
<evidence type="ECO:0000313" key="3">
    <source>
        <dbReference type="EMBL" id="AQT69654.1"/>
    </source>
</evidence>
<gene>
    <name evidence="3" type="ORF">STSP2_02848</name>
</gene>
<feature type="domain" description="Ysc84 actin-binding" evidence="2">
    <location>
        <begin position="100"/>
        <end position="178"/>
    </location>
</feature>
<name>A0A1U9NPI4_9BACT</name>
<dbReference type="AlphaFoldDB" id="A0A1U9NPI4"/>
<evidence type="ECO:0000313" key="4">
    <source>
        <dbReference type="Proteomes" id="UP000189674"/>
    </source>
</evidence>
<feature type="signal peptide" evidence="1">
    <location>
        <begin position="1"/>
        <end position="26"/>
    </location>
</feature>
<evidence type="ECO:0000256" key="1">
    <source>
        <dbReference type="SAM" id="SignalP"/>
    </source>
</evidence>
<dbReference type="CDD" id="cd11524">
    <property type="entry name" value="SYLF"/>
    <property type="match status" value="1"/>
</dbReference>
<keyword evidence="1" id="KW-0732">Signal</keyword>
<dbReference type="KEGG" id="alus:STSP2_02848"/>
<sequence length="187" mass="20074" precursor="true">MRTFTKHLVLLVVSSMAICITGCATAPKSAESKDVLQAQAQEAIAAFKQKSPGIQRFLDESAGYAVLPKVVKGGFWLGGAYGKGIVYEGGSRIGYCDMTQATLGFTFGGEYFREIIFFRDSSDLQKFKTGEFTFSAQATAIAATSGAASKADYKDGYAVFVLADKGLMVDASIGGQKFDYLSEWQAQ</sequence>